<sequence>MEKSAVLFHNVFHVKKHVEKLFTNSISRLFTPNGAVGKANVQKTSFFVTALFR</sequence>
<accession>G4A7E1</accession>
<organism evidence="1 2">
    <name type="scientific">Aggregatibacter actinomycetemcomitans serotype e str. SC1083</name>
    <dbReference type="NCBI Taxonomy" id="907488"/>
    <lineage>
        <taxon>Bacteria</taxon>
        <taxon>Pseudomonadati</taxon>
        <taxon>Pseudomonadota</taxon>
        <taxon>Gammaproteobacteria</taxon>
        <taxon>Pasteurellales</taxon>
        <taxon>Pasteurellaceae</taxon>
        <taxon>Aggregatibacter</taxon>
    </lineage>
</organism>
<dbReference type="AlphaFoldDB" id="G4A7E1"/>
<gene>
    <name evidence="1" type="ORF">SC1083_0737</name>
</gene>
<name>G4A7E1_AGGAC</name>
<dbReference type="EMBL" id="AEJM01000016">
    <property type="protein sequence ID" value="EGY34345.1"/>
    <property type="molecule type" value="Genomic_DNA"/>
</dbReference>
<dbReference type="Proteomes" id="UP000005508">
    <property type="component" value="Unassembled WGS sequence"/>
</dbReference>
<evidence type="ECO:0000313" key="1">
    <source>
        <dbReference type="EMBL" id="EGY34345.1"/>
    </source>
</evidence>
<evidence type="ECO:0000313" key="2">
    <source>
        <dbReference type="Proteomes" id="UP000005508"/>
    </source>
</evidence>
<protein>
    <submittedName>
        <fullName evidence="1">Uncharacterized protein</fullName>
    </submittedName>
</protein>
<proteinExistence type="predicted"/>
<comment type="caution">
    <text evidence="1">The sequence shown here is derived from an EMBL/GenBank/DDBJ whole genome shotgun (WGS) entry which is preliminary data.</text>
</comment>
<reference evidence="1 2" key="1">
    <citation type="submission" date="2010-10" db="EMBL/GenBank/DDBJ databases">
        <authorList>
            <person name="Chen C."/>
            <person name="Kittichotirat W."/>
            <person name="Asikainen S."/>
            <person name="Bumgarner R."/>
        </authorList>
    </citation>
    <scope>NUCLEOTIDE SEQUENCE [LARGE SCALE GENOMIC DNA]</scope>
    <source>
        <strain evidence="1 2">SC1083</strain>
    </source>
</reference>
<dbReference type="PATRIC" id="fig|907488.3.peg.720"/>